<accession>A0ABU5F3B7</accession>
<keyword evidence="2" id="KW-0732">Signal</keyword>
<evidence type="ECO:0000313" key="4">
    <source>
        <dbReference type="Proteomes" id="UP001272242"/>
    </source>
</evidence>
<name>A0ABU5F3B7_9BACT</name>
<feature type="transmembrane region" description="Helical" evidence="1">
    <location>
        <begin position="49"/>
        <end position="68"/>
    </location>
</feature>
<dbReference type="RefSeq" id="WP_261188390.1">
    <property type="nucleotide sequence ID" value="NZ_JAXBLV010000206.1"/>
</dbReference>
<organism evidence="3 4">
    <name type="scientific">Gemmata algarum</name>
    <dbReference type="NCBI Taxonomy" id="2975278"/>
    <lineage>
        <taxon>Bacteria</taxon>
        <taxon>Pseudomonadati</taxon>
        <taxon>Planctomycetota</taxon>
        <taxon>Planctomycetia</taxon>
        <taxon>Gemmatales</taxon>
        <taxon>Gemmataceae</taxon>
        <taxon>Gemmata</taxon>
    </lineage>
</organism>
<feature type="chain" id="PRO_5046433451" evidence="2">
    <location>
        <begin position="26"/>
        <end position="75"/>
    </location>
</feature>
<evidence type="ECO:0000313" key="3">
    <source>
        <dbReference type="EMBL" id="MDY3562060.1"/>
    </source>
</evidence>
<keyword evidence="4" id="KW-1185">Reference proteome</keyword>
<proteinExistence type="predicted"/>
<dbReference type="Proteomes" id="UP001272242">
    <property type="component" value="Unassembled WGS sequence"/>
</dbReference>
<sequence>MSTRPILPFALAAGAALTAALPAGAAEPGALVAGYGTEFYEYWTGLLKQQNGVVMAALGFGAVCLFIITRGKWRK</sequence>
<protein>
    <submittedName>
        <fullName evidence="3">Uncharacterized protein</fullName>
    </submittedName>
</protein>
<reference evidence="4" key="1">
    <citation type="journal article" date="2023" name="Mar. Drugs">
        <title>Gemmata algarum, a Novel Planctomycete Isolated from an Algal Mat, Displays Antimicrobial Activity.</title>
        <authorList>
            <person name="Kumar G."/>
            <person name="Kallscheuer N."/>
            <person name="Kashif M."/>
            <person name="Ahamad S."/>
            <person name="Jagadeeshwari U."/>
            <person name="Pannikurungottu S."/>
            <person name="Haufschild T."/>
            <person name="Kabuu M."/>
            <person name="Sasikala C."/>
            <person name="Jogler C."/>
            <person name="Ramana C."/>
        </authorList>
    </citation>
    <scope>NUCLEOTIDE SEQUENCE [LARGE SCALE GENOMIC DNA]</scope>
    <source>
        <strain evidence="4">JC673</strain>
    </source>
</reference>
<feature type="signal peptide" evidence="2">
    <location>
        <begin position="1"/>
        <end position="25"/>
    </location>
</feature>
<keyword evidence="1" id="KW-0472">Membrane</keyword>
<evidence type="ECO:0000256" key="1">
    <source>
        <dbReference type="SAM" id="Phobius"/>
    </source>
</evidence>
<dbReference type="EMBL" id="JAXBLV010000206">
    <property type="protein sequence ID" value="MDY3562060.1"/>
    <property type="molecule type" value="Genomic_DNA"/>
</dbReference>
<comment type="caution">
    <text evidence="3">The sequence shown here is derived from an EMBL/GenBank/DDBJ whole genome shotgun (WGS) entry which is preliminary data.</text>
</comment>
<gene>
    <name evidence="3" type="ORF">R5W23_003506</name>
</gene>
<keyword evidence="1" id="KW-1133">Transmembrane helix</keyword>
<evidence type="ECO:0000256" key="2">
    <source>
        <dbReference type="SAM" id="SignalP"/>
    </source>
</evidence>
<keyword evidence="1" id="KW-0812">Transmembrane</keyword>